<evidence type="ECO:0000313" key="2">
    <source>
        <dbReference type="EMBL" id="SOB86770.1"/>
    </source>
</evidence>
<dbReference type="EMBL" id="OBMI01000002">
    <property type="protein sequence ID" value="SOB86770.1"/>
    <property type="molecule type" value="Genomic_DNA"/>
</dbReference>
<proteinExistence type="predicted"/>
<evidence type="ECO:0000313" key="3">
    <source>
        <dbReference type="Proteomes" id="UP000219494"/>
    </source>
</evidence>
<keyword evidence="3" id="KW-1185">Reference proteome</keyword>
<organism evidence="2 3">
    <name type="scientific">Sphingomonas guangdongensis</name>
    <dbReference type="NCBI Taxonomy" id="1141890"/>
    <lineage>
        <taxon>Bacteria</taxon>
        <taxon>Pseudomonadati</taxon>
        <taxon>Pseudomonadota</taxon>
        <taxon>Alphaproteobacteria</taxon>
        <taxon>Sphingomonadales</taxon>
        <taxon>Sphingomonadaceae</taxon>
        <taxon>Sphingomonas</taxon>
    </lineage>
</organism>
<feature type="region of interest" description="Disordered" evidence="1">
    <location>
        <begin position="357"/>
        <end position="389"/>
    </location>
</feature>
<protein>
    <submittedName>
        <fullName evidence="2">Uncharacterized protein</fullName>
    </submittedName>
</protein>
<reference evidence="2 3" key="1">
    <citation type="submission" date="2017-07" db="EMBL/GenBank/DDBJ databases">
        <authorList>
            <person name="Sun Z.S."/>
            <person name="Albrecht U."/>
            <person name="Echele G."/>
            <person name="Lee C.C."/>
        </authorList>
    </citation>
    <scope>NUCLEOTIDE SEQUENCE [LARGE SCALE GENOMIC DNA]</scope>
    <source>
        <strain evidence="2 3">CGMCC 1.12672</strain>
    </source>
</reference>
<evidence type="ECO:0000256" key="1">
    <source>
        <dbReference type="SAM" id="MobiDB-lite"/>
    </source>
</evidence>
<name>A0A285QXS7_9SPHN</name>
<dbReference type="OrthoDB" id="8477313at2"/>
<dbReference type="AlphaFoldDB" id="A0A285QXS7"/>
<dbReference type="Proteomes" id="UP000219494">
    <property type="component" value="Unassembled WGS sequence"/>
</dbReference>
<accession>A0A285QXS7</accession>
<gene>
    <name evidence="2" type="ORF">SAMN06297144_1879</name>
</gene>
<sequence>MAKAGSLYVDLNLEAANFIGGMRKAAADTEKHARQISTSMSLITSSVKGAALGFISAFSIDAMANQIKAAADFGDAIVDTADKIGASTKFLQEFSYAAQMNGSSVETARVGLEKFAKLMGEADNGSEKARKTLAEYNITTKDIGEATLQAADGISKLDNRQAQLAATSELFGKKAADLTVTLAGGRAGISDMAVAAQQLGIVMEDDVLRNAGPMNDKLDQMKMILSAQTANGILQNADAIMSLANSFAKATSGLLGFIENMQVARNLSLQGGNPLNWDLGSLATGLIEGKSINTIRQDARNALAGTQAGREALVKDNNRRWRAGVAAGRDPKTDPELMSLYKQNVWLKQEWQRVAAGRSGGGLTPPPPGAGTIDLPTTKSTPAKAGPSAKELAEKELQRLASYQRDLAAGEDAIARARMGLSTSISDRADMEREMLARERQAAEAEIVERLRTGDLKAQEADALRKINAKLYGEATKDANGEITVSAPGLLGQAISLQEREELARQSLELASGEIDIQRDLKESSLGLARSSGERRTLTLQILDLEFEQQRLALERVRDSEKSSEADKAIANKKLAILGALQTEAQTRAKRETAGPLESYLDALPRTTGEINDALESIQVEALDRINDGLTEAIMSGKSLVGVIGDVMSTVVRGLIDIGLKQAFIKPLGDLLFGGGGGGGLLGSIVGGLFGAATGGVAGGIGGGISLNGSALPSVIPTLGIGARANGGYTAPGIYRVGERGEEIIEVGSHANVVPNHALKSLQRDAGGQAINVHIGSITSNDPEAVRGMVFSGIMEAMPIINQSATEATMRKLGRPRT</sequence>
<dbReference type="RefSeq" id="WP_097063758.1">
    <property type="nucleotide sequence ID" value="NZ_OBMI01000002.1"/>
</dbReference>